<organism evidence="2 3">
    <name type="scientific">Sphingomonas floccifaciens</name>
    <dbReference type="NCBI Taxonomy" id="1844115"/>
    <lineage>
        <taxon>Bacteria</taxon>
        <taxon>Pseudomonadati</taxon>
        <taxon>Pseudomonadota</taxon>
        <taxon>Alphaproteobacteria</taxon>
        <taxon>Sphingomonadales</taxon>
        <taxon>Sphingomonadaceae</taxon>
        <taxon>Sphingomonas</taxon>
    </lineage>
</organism>
<feature type="transmembrane region" description="Helical" evidence="1">
    <location>
        <begin position="82"/>
        <end position="104"/>
    </location>
</feature>
<evidence type="ECO:0000313" key="2">
    <source>
        <dbReference type="EMBL" id="MFD1787269.1"/>
    </source>
</evidence>
<name>A0ABW4NCM4_9SPHN</name>
<gene>
    <name evidence="2" type="ORF">ACFSC3_06770</name>
</gene>
<keyword evidence="3" id="KW-1185">Reference proteome</keyword>
<dbReference type="EMBL" id="JBHUFC010000002">
    <property type="protein sequence ID" value="MFD1787269.1"/>
    <property type="molecule type" value="Genomic_DNA"/>
</dbReference>
<dbReference type="RefSeq" id="WP_380939624.1">
    <property type="nucleotide sequence ID" value="NZ_JBHUFC010000002.1"/>
</dbReference>
<sequence length="762" mass="80988">MNGGSRIIGLRPATGDELAQDFPAITHTESSYVDAPDQALDTIDPPRFGWAMPVFGGLVSVAWIGTMLGFARDAFPLPPVAFVQFAAALCVVPTLVAVLCLLALRTSRAEAHRFGATARAMRAEAASLERTVAELGSRISANRELLAEQAQILTRIGDATSDRVQSLGAQITTEAKLLENLCATIIDASNNAERSLANVFDALPKAHSQWTGMAQSINSVALNAATHAASLDTQLSALAERGRSAEDIASGAAARLSAHVQRTEVATEAAASRLDSATAHMGESVDAVLDRAAEAIDEARKGIAAQGEAMLAMIAASQAALEKTGRDGAEALQGRLSAVEAVVERISQRLDAERTHSDALFDSLVLNVDGAAEQLDRLHAAGLAKSQALAASISALSSSTEAMTESMRVGDVTARALIGTTEELLVALDLSARELDETLPDAIARLDRRIVETRQLVGAAKPELLALVTAAESTHVAVEAVNALVTTEREKLAEITATLTEALDIGQDKALTMDSVVGDAIAKTRRFAEDAAPQLVDALSRIRETADRAADSARTVLTDVIPDAATAIETASADAVRRAFARALPQPLAELRDASETAVEAAVQASERLSQQLMTIAESTATIEARIDAERAEREANNQDNFARRVSLLIEALNSASIDITKAFSHEVSDSAWSAYLKGDRGVFTRRAVRLLDAGEAREIARLHAEDPDFREHVNRYIHDFEAMLRQILTQRDGSPMGVTLLSSDMGKLYVSLAQAIERLRA</sequence>
<accession>A0ABW4NCM4</accession>
<comment type="caution">
    <text evidence="2">The sequence shown here is derived from an EMBL/GenBank/DDBJ whole genome shotgun (WGS) entry which is preliminary data.</text>
</comment>
<proteinExistence type="predicted"/>
<evidence type="ECO:0000313" key="3">
    <source>
        <dbReference type="Proteomes" id="UP001597283"/>
    </source>
</evidence>
<keyword evidence="1" id="KW-0812">Transmembrane</keyword>
<reference evidence="3" key="1">
    <citation type="journal article" date="2019" name="Int. J. Syst. Evol. Microbiol.">
        <title>The Global Catalogue of Microorganisms (GCM) 10K type strain sequencing project: providing services to taxonomists for standard genome sequencing and annotation.</title>
        <authorList>
            <consortium name="The Broad Institute Genomics Platform"/>
            <consortium name="The Broad Institute Genome Sequencing Center for Infectious Disease"/>
            <person name="Wu L."/>
            <person name="Ma J."/>
        </authorList>
    </citation>
    <scope>NUCLEOTIDE SEQUENCE [LARGE SCALE GENOMIC DNA]</scope>
    <source>
        <strain evidence="3">Q85</strain>
    </source>
</reference>
<dbReference type="Proteomes" id="UP001597283">
    <property type="component" value="Unassembled WGS sequence"/>
</dbReference>
<feature type="transmembrane region" description="Helical" evidence="1">
    <location>
        <begin position="48"/>
        <end position="70"/>
    </location>
</feature>
<keyword evidence="1" id="KW-1133">Transmembrane helix</keyword>
<evidence type="ECO:0008006" key="4">
    <source>
        <dbReference type="Google" id="ProtNLM"/>
    </source>
</evidence>
<keyword evidence="1" id="KW-0472">Membrane</keyword>
<evidence type="ECO:0000256" key="1">
    <source>
        <dbReference type="SAM" id="Phobius"/>
    </source>
</evidence>
<protein>
    <recommendedName>
        <fullName evidence="4">ATPase</fullName>
    </recommendedName>
</protein>